<dbReference type="InterPro" id="IPR012442">
    <property type="entry name" value="DUF1645_plant"/>
</dbReference>
<dbReference type="Pfam" id="PF07816">
    <property type="entry name" value="DUF1645"/>
    <property type="match status" value="1"/>
</dbReference>
<proteinExistence type="predicted"/>
<dbReference type="Gramene" id="OIW12399">
    <property type="protein sequence ID" value="OIW12399"/>
    <property type="gene ID" value="TanjilG_04148"/>
</dbReference>
<organism evidence="2 3">
    <name type="scientific">Lupinus angustifolius</name>
    <name type="common">Narrow-leaved blue lupine</name>
    <dbReference type="NCBI Taxonomy" id="3871"/>
    <lineage>
        <taxon>Eukaryota</taxon>
        <taxon>Viridiplantae</taxon>
        <taxon>Streptophyta</taxon>
        <taxon>Embryophyta</taxon>
        <taxon>Tracheophyta</taxon>
        <taxon>Spermatophyta</taxon>
        <taxon>Magnoliopsida</taxon>
        <taxon>eudicotyledons</taxon>
        <taxon>Gunneridae</taxon>
        <taxon>Pentapetalae</taxon>
        <taxon>rosids</taxon>
        <taxon>fabids</taxon>
        <taxon>Fabales</taxon>
        <taxon>Fabaceae</taxon>
        <taxon>Papilionoideae</taxon>
        <taxon>50 kb inversion clade</taxon>
        <taxon>genistoids sensu lato</taxon>
        <taxon>core genistoids</taxon>
        <taxon>Genisteae</taxon>
        <taxon>Lupinus</taxon>
    </lineage>
</organism>
<gene>
    <name evidence="2" type="ORF">TanjilG_04148</name>
</gene>
<dbReference type="PANTHER" id="PTHR33095:SF129">
    <property type="entry name" value="DUF1645 FAMILY PROTEIN"/>
    <property type="match status" value="1"/>
</dbReference>
<name>A0A4P1RJW1_LUPAN</name>
<dbReference type="AlphaFoldDB" id="A0A4P1RJW1"/>
<feature type="region of interest" description="Disordered" evidence="1">
    <location>
        <begin position="197"/>
        <end position="225"/>
    </location>
</feature>
<dbReference type="PANTHER" id="PTHR33095">
    <property type="entry name" value="OS07G0619500 PROTEIN"/>
    <property type="match status" value="1"/>
</dbReference>
<accession>A0A4P1RJW1</accession>
<evidence type="ECO:0000256" key="1">
    <source>
        <dbReference type="SAM" id="MobiDB-lite"/>
    </source>
</evidence>
<feature type="compositionally biased region" description="Basic and acidic residues" evidence="1">
    <location>
        <begin position="197"/>
        <end position="206"/>
    </location>
</feature>
<dbReference type="EMBL" id="CM007365">
    <property type="protein sequence ID" value="OIW12399.1"/>
    <property type="molecule type" value="Genomic_DNA"/>
</dbReference>
<keyword evidence="3" id="KW-1185">Reference proteome</keyword>
<sequence length="273" mass="30904">MQKEEEEEKEYFTCPSFSTYSSNKLANIADQVTRDHFNSQNDNHIHLNDDHSFEFVTLPSNDVFFNGYNPPLFPIFNGGGDDGGRVTAEEVDSLSLHFQMRKLLISGEDYRRDSPSSSSSSSEVDELDGIPASTYCVWTPKSAQSVQASPNRCKKSNSTGSSASPLKRWKVLDLLRRSNSDGKNMFMFLKNNKEVKSENSKERRDFGSSNEFAGKKYSGGGEGKLPKTTSAYEGVYFGKRERRIKEKNKRRTYLPYKQNLIGYASTFNSFSPF</sequence>
<dbReference type="STRING" id="3871.A0A4P1RJW1"/>
<protein>
    <submittedName>
        <fullName evidence="2">Uncharacterized protein</fullName>
    </submittedName>
</protein>
<reference evidence="2 3" key="1">
    <citation type="journal article" date="2017" name="Plant Biotechnol. J.">
        <title>A comprehensive draft genome sequence for lupin (Lupinus angustifolius), an emerging health food: insights into plant-microbe interactions and legume evolution.</title>
        <authorList>
            <person name="Hane J.K."/>
            <person name="Ming Y."/>
            <person name="Kamphuis L.G."/>
            <person name="Nelson M.N."/>
            <person name="Garg G."/>
            <person name="Atkins C.A."/>
            <person name="Bayer P.E."/>
            <person name="Bravo A."/>
            <person name="Bringans S."/>
            <person name="Cannon S."/>
            <person name="Edwards D."/>
            <person name="Foley R."/>
            <person name="Gao L.L."/>
            <person name="Harrison M.J."/>
            <person name="Huang W."/>
            <person name="Hurgobin B."/>
            <person name="Li S."/>
            <person name="Liu C.W."/>
            <person name="McGrath A."/>
            <person name="Morahan G."/>
            <person name="Murray J."/>
            <person name="Weller J."/>
            <person name="Jian J."/>
            <person name="Singh K.B."/>
        </authorList>
    </citation>
    <scope>NUCLEOTIDE SEQUENCE [LARGE SCALE GENOMIC DNA]</scope>
    <source>
        <strain evidence="3">cv. Tanjil</strain>
        <tissue evidence="2">Whole plant</tissue>
    </source>
</reference>
<evidence type="ECO:0000313" key="2">
    <source>
        <dbReference type="EMBL" id="OIW12399.1"/>
    </source>
</evidence>
<evidence type="ECO:0000313" key="3">
    <source>
        <dbReference type="Proteomes" id="UP000188354"/>
    </source>
</evidence>
<dbReference type="Proteomes" id="UP000188354">
    <property type="component" value="Chromosome LG05"/>
</dbReference>